<feature type="transmembrane region" description="Helical" evidence="1">
    <location>
        <begin position="1176"/>
        <end position="1196"/>
    </location>
</feature>
<keyword evidence="1" id="KW-0472">Membrane</keyword>
<feature type="transmembrane region" description="Helical" evidence="1">
    <location>
        <begin position="34"/>
        <end position="53"/>
    </location>
</feature>
<protein>
    <recommendedName>
        <fullName evidence="4">Transmembrane protein</fullName>
    </recommendedName>
</protein>
<feature type="transmembrane region" description="Helical" evidence="1">
    <location>
        <begin position="879"/>
        <end position="901"/>
    </location>
</feature>
<reference evidence="2" key="1">
    <citation type="submission" date="2021-01" db="EMBL/GenBank/DDBJ databases">
        <authorList>
            <consortium name="Genoscope - CEA"/>
            <person name="William W."/>
        </authorList>
    </citation>
    <scope>NUCLEOTIDE SEQUENCE</scope>
</reference>
<keyword evidence="3" id="KW-1185">Reference proteome</keyword>
<sequence length="2950" mass="348984">MRRALKKKKINDKLGKLVFNGLVRMQQMIIRNKIEPTLFNLVFAKIILLISALQEIQLITSTDIQNYTSMQIQGSLLSFLQKFSINLIKYDRDELFLFLLLSTEVIYFLVVLIVYFDKKEKFILVGQFYKYFQNIFHSIIFLPTLNISFNFANSLNYIELSIIGIILGLFLELIYCFCNIKNSLVEIEGCYSSRLANLFYLIMQFIICFVVQNNYQHQVAPALMLFSRFIMITQKINCYQYNSWYYIQITNFVISYILILLTNQYWYDLALIYILFIAIQIQIRQKKLGEELFSKDNEINIFKYSIFRNQELMNNFKSYSHFFTEIKEQNIVKYQKRVLQNGDIQDKLTVLQHVFKYKKIQLYLNLINIEKTNLSYLQQLTLEANLLNVIQSCEKLITSPLNVNLYIKTLALEQQNFQLLINFIDLKSQFYILLTKEQALDQYLKTFRVQLNKILNTLEKYKKIFEKQYDLQTGRLQEFKNSDQISINIVSSFLFIFYSNYFQVKDLQKRQSDLLGYDKIMNSKFQKNEVFLLSSSFIKDSNNIINKNNKRLLQIIGGQLEPKQLIELLPQFQKTVYNSFVSQYLYQGLDINQPLNLYFYKNEYLIECNLYIYVTISQDDIILQNLLVIKNQPNHFAIFDSEGKILGISQQIYEFLISKSDNAFTKKLVVSEFIQQGMIQYYLPEIYSHIQELTTQYSSGTFQQEVNISSRWQFPVNHKKCLEQTQALGLVNDEGTISSQFKKIFYSSSTKRLISTKQHKLTEEMPIIKNVKIKIMQKQIMNQIQALVVPSSRLKSIDFEGSLEFVQQKFIESETNYFVLKFKQIEEFQQEKIAQIPQIENIQNQSLIINDKQFEGLQSDYEFISNLIKSKKLYTPLKYNIFILTLMIVMTTIALVVSYQLNYNNMINYQEDVNFLNTPQAMTFNIGASFMLMWNQYCIQNKLYLISPYLEYRRQNQLIYVFDFWGSVHEEYSMNLSKKSIELGFDKIDLISYKNGLKIETYLDYYEFYTIMREALVRQYKKTDFKNISTFDPDILKTNGLVRQNMLKIFKFHNFILDEMISTTEESFSQFENSTFIFCVQFSLVILFLLIIFFIVNCRLLRTETKLIRLLQYLNVKIIQEQLDILHFQKEQLSNLLLIQFQGKDEPISQKQSEKVIINQSKYNPLSKLENYNEKYTLLIILSLVIGVELILFIFGSQLVSKLYNSQYQSSLILTMKYLKLKSRLDSAVIVGEVIKTEHLINNNSGIEYINQTDHIEFFFNNIDVLLKLSDQINNELVITNSYNQTFQQQLINIYNDDLCTYYSSILSFCNIKNIKLEYYEKENYVTLIDKGIYGIIQDLNKLSKQEFNYEQVYLLYEYDQNHSDYFLKLPIHDHLFLQYFIELQTCIFYCFVDIFTETQILSNKLSNQILIYLITSSISPFYFICVRFLDQYVIQKIKSVEIDCYFISTCFNLIERIQQIVVLLINIDQMKYQYLCFNFNIKSFLINMIVKILQKTFKELHAFTKQYIIALNDLVFERNQDHIFQIIIVQFFIILHELQQIELSNNPDFNYLILEIAQRYRISFLLPANSISALYVIATFIIISFICINIITICYMKKLIQSNSIIYYVMSINHYLLIIPIFFAGFQNFTQQTINGISIICMILSFTIEIFNITLNTRLHFIEIEGAYYSTNIHFIKILFNISFCLIRTLTPQNILIIQIFQIILKLIYCIIIIEKQDRNTTFQLSTQTIIIIQILLNTLKLDWCQIMIYFILGITLIIAIRQKIILYYILDNNQVSLLKLQIHNLVQSNKKKKIIEILIANQIQYATLDAFQIVKHFESFDQKIQYIDHLKDKNCMKGLLLLSKIKSDKFTYLQQLKLQTLKRKLNTHCKRYYSQQVDIKLATKVLIVEDKVIMILNKISRLKIEFLSQLKSDQEEQAYINAILKGLNKITQELQNQQHQFENLIDLNQLKMKFVPQSDILTLKHIANFYQNFYLDSEKAQQIRNRIIDKISWNKMLNLQIEACQSLVIQISYLKEFGKICQLNLQRLKQTFPNLKTMPQNMSDLLPIFWKDSYFKLIQTYLESSTNSKNQIGGILNNEPYIQSCQIYLSYQLTHDDIIINQFIIIEKLTPQILWFNSDGKILGISKEIYEHLILKSGNAFTQSLKVNEFLENTMIQFYIGEIYSQVLQFQSLTLQDQFSLKASTQWKFPLNHKKCLEKVKQFYNEEISLTSKKSLQQIFYSQSTKNMFNNFKSKVTMAQATDPKIQNIPIKIIKPNYQEQISKLVISSKSISIDIEYELTFQKYEQPEGEMIALFSINFLLVEGLKSHISQDQYIQQGLNHLINNIQQYDQQQIIQEQTQVQGESLISHKGQYRHIKISLFLLLIVSLILVILSYLNISTNQSDIKVFEYYYDYAIYPQAITFVYAALFLNQWNRLCQIQNIYNLSELVESSRQGSLQFVNGIFLGRYNQDSMGCYLLSLDINQETVIVDYYSNNTIKQDELNYLQFFDIARTKMDKMHRENLINYNTSLEDYSTLNSSSFIRQNVIKIFVFCDIAMDALVQIVLDKIEQSTQQFNIILIIESSLALIIILIQTKTMFSSSDLKNRIFQLLSHLNHDTINDIIIQLGEMNPYHTMSSTTQNPSTINYQQSNRLNKPKSSIQINHKLINHKYKSLKSFMLPLTYFIIFITLGLSVSFLHLEYYQQYKQSLRTTFQFVKLKKIFDSSVLLGELIKTEYLINTDSLQHINQIEIISQFFNYTDQLLPIINNIIDEVMENDIFNSSTQELIMTALQGNLCENFPNFYYFCNISSNLNHTEKDITYMYLTQGISGMMQKYQNLLQNEFSYERDNLQYQTNTTLLQEFLDTQIHQNIFVQYFYDMEYLVYTSFHYFYDQTLALGQEIKDKLSNFFLYSGLISLALISVEFLIWYYLEDQEFTQLKLIITLLPQSLLRNRNISRLVLRTFTQIY</sequence>
<feature type="transmembrane region" description="Helical" evidence="1">
    <location>
        <begin position="1574"/>
        <end position="1594"/>
    </location>
</feature>
<evidence type="ECO:0008006" key="4">
    <source>
        <dbReference type="Google" id="ProtNLM"/>
    </source>
</evidence>
<feature type="transmembrane region" description="Helical" evidence="1">
    <location>
        <begin position="1668"/>
        <end position="1691"/>
    </location>
</feature>
<keyword evidence="1" id="KW-0812">Transmembrane</keyword>
<accession>A0A8S1XIX9</accession>
<feature type="transmembrane region" description="Helical" evidence="1">
    <location>
        <begin position="1075"/>
        <end position="1096"/>
    </location>
</feature>
<feature type="transmembrane region" description="Helical" evidence="1">
    <location>
        <begin position="2560"/>
        <end position="2581"/>
    </location>
</feature>
<feature type="transmembrane region" description="Helical" evidence="1">
    <location>
        <begin position="2361"/>
        <end position="2381"/>
    </location>
</feature>
<feature type="transmembrane region" description="Helical" evidence="1">
    <location>
        <begin position="195"/>
        <end position="212"/>
    </location>
</feature>
<feature type="transmembrane region" description="Helical" evidence="1">
    <location>
        <begin position="265"/>
        <end position="283"/>
    </location>
</feature>
<name>A0A8S1XIX9_9CILI</name>
<feature type="transmembrane region" description="Helical" evidence="1">
    <location>
        <begin position="2891"/>
        <end position="2913"/>
    </location>
</feature>
<evidence type="ECO:0000256" key="1">
    <source>
        <dbReference type="SAM" id="Phobius"/>
    </source>
</evidence>
<keyword evidence="1" id="KW-1133">Transmembrane helix</keyword>
<proteinExistence type="predicted"/>
<feature type="transmembrane region" description="Helical" evidence="1">
    <location>
        <begin position="243"/>
        <end position="259"/>
    </location>
</feature>
<feature type="transmembrane region" description="Helical" evidence="1">
    <location>
        <begin position="1606"/>
        <end position="1627"/>
    </location>
</feature>
<dbReference type="Proteomes" id="UP000689195">
    <property type="component" value="Unassembled WGS sequence"/>
</dbReference>
<comment type="caution">
    <text evidence="2">The sequence shown here is derived from an EMBL/GenBank/DDBJ whole genome shotgun (WGS) entry which is preliminary data.</text>
</comment>
<feature type="transmembrane region" description="Helical" evidence="1">
    <location>
        <begin position="95"/>
        <end position="116"/>
    </location>
</feature>
<gene>
    <name evidence="2" type="ORF">PPENT_87.1.T1250091</name>
</gene>
<feature type="transmembrane region" description="Helical" evidence="1">
    <location>
        <begin position="128"/>
        <end position="149"/>
    </location>
</feature>
<dbReference type="EMBL" id="CAJJDO010000125">
    <property type="protein sequence ID" value="CAD8200708.1"/>
    <property type="molecule type" value="Genomic_DNA"/>
</dbReference>
<feature type="transmembrane region" description="Helical" evidence="1">
    <location>
        <begin position="1633"/>
        <end position="1656"/>
    </location>
</feature>
<feature type="transmembrane region" description="Helical" evidence="1">
    <location>
        <begin position="2660"/>
        <end position="2682"/>
    </location>
</feature>
<organism evidence="2 3">
    <name type="scientific">Paramecium pentaurelia</name>
    <dbReference type="NCBI Taxonomy" id="43138"/>
    <lineage>
        <taxon>Eukaryota</taxon>
        <taxon>Sar</taxon>
        <taxon>Alveolata</taxon>
        <taxon>Ciliophora</taxon>
        <taxon>Intramacronucleata</taxon>
        <taxon>Oligohymenophorea</taxon>
        <taxon>Peniculida</taxon>
        <taxon>Parameciidae</taxon>
        <taxon>Paramecium</taxon>
    </lineage>
</organism>
<feature type="transmembrane region" description="Helical" evidence="1">
    <location>
        <begin position="1697"/>
        <end position="1715"/>
    </location>
</feature>
<evidence type="ECO:0000313" key="2">
    <source>
        <dbReference type="EMBL" id="CAD8200708.1"/>
    </source>
</evidence>
<evidence type="ECO:0000313" key="3">
    <source>
        <dbReference type="Proteomes" id="UP000689195"/>
    </source>
</evidence>
<feature type="transmembrane region" description="Helical" evidence="1">
    <location>
        <begin position="1748"/>
        <end position="1772"/>
    </location>
</feature>
<feature type="transmembrane region" description="Helical" evidence="1">
    <location>
        <begin position="155"/>
        <end position="175"/>
    </location>
</feature>
<dbReference type="OrthoDB" id="302971at2759"/>